<keyword evidence="1" id="KW-0132">Cell division</keyword>
<dbReference type="PANTHER" id="PTHR12558">
    <property type="entry name" value="CELL DIVISION CYCLE 16,23,27"/>
    <property type="match status" value="1"/>
</dbReference>
<gene>
    <name evidence="10" type="ORF">PCANC_21419</name>
</gene>
<feature type="repeat" description="TPR" evidence="7">
    <location>
        <begin position="362"/>
        <end position="395"/>
    </location>
</feature>
<keyword evidence="4" id="KW-0833">Ubl conjugation pathway</keyword>
<dbReference type="Pfam" id="PF13432">
    <property type="entry name" value="TPR_16"/>
    <property type="match status" value="1"/>
</dbReference>
<dbReference type="Proteomes" id="UP000235388">
    <property type="component" value="Unassembled WGS sequence"/>
</dbReference>
<keyword evidence="6" id="KW-0131">Cell cycle</keyword>
<dbReference type="InterPro" id="IPR007192">
    <property type="entry name" value="APC8"/>
</dbReference>
<keyword evidence="2" id="KW-0677">Repeat</keyword>
<dbReference type="SUPFAM" id="SSF48452">
    <property type="entry name" value="TPR-like"/>
    <property type="match status" value="1"/>
</dbReference>
<evidence type="ECO:0000256" key="5">
    <source>
        <dbReference type="ARBA" id="ARBA00022803"/>
    </source>
</evidence>
<evidence type="ECO:0000313" key="11">
    <source>
        <dbReference type="Proteomes" id="UP000235388"/>
    </source>
</evidence>
<dbReference type="SMART" id="SM00028">
    <property type="entry name" value="TPR"/>
    <property type="match status" value="4"/>
</dbReference>
<dbReference type="PROSITE" id="PS50005">
    <property type="entry name" value="TPR"/>
    <property type="match status" value="3"/>
</dbReference>
<evidence type="ECO:0000256" key="1">
    <source>
        <dbReference type="ARBA" id="ARBA00022618"/>
    </source>
</evidence>
<dbReference type="GO" id="GO:0031145">
    <property type="term" value="P:anaphase-promoting complex-dependent catabolic process"/>
    <property type="evidence" value="ECO:0007669"/>
    <property type="project" value="TreeGrafter"/>
</dbReference>
<feature type="domain" description="Cdc23" evidence="9">
    <location>
        <begin position="18"/>
        <end position="295"/>
    </location>
</feature>
<dbReference type="GO" id="GO:0005680">
    <property type="term" value="C:anaphase-promoting complex"/>
    <property type="evidence" value="ECO:0007669"/>
    <property type="project" value="InterPro"/>
</dbReference>
<evidence type="ECO:0000256" key="2">
    <source>
        <dbReference type="ARBA" id="ARBA00022737"/>
    </source>
</evidence>
<dbReference type="PANTHER" id="PTHR12558:SF10">
    <property type="entry name" value="CELL DIVISION CYCLE PROTEIN 23 HOMOLOG"/>
    <property type="match status" value="1"/>
</dbReference>
<feature type="repeat" description="TPR" evidence="7">
    <location>
        <begin position="396"/>
        <end position="429"/>
    </location>
</feature>
<feature type="compositionally biased region" description="Basic and acidic residues" evidence="8">
    <location>
        <begin position="91"/>
        <end position="101"/>
    </location>
</feature>
<proteinExistence type="predicted"/>
<evidence type="ECO:0000256" key="4">
    <source>
        <dbReference type="ARBA" id="ARBA00022786"/>
    </source>
</evidence>
<feature type="repeat" description="TPR" evidence="7">
    <location>
        <begin position="430"/>
        <end position="463"/>
    </location>
</feature>
<evidence type="ECO:0000259" key="9">
    <source>
        <dbReference type="Pfam" id="PF04049"/>
    </source>
</evidence>
<dbReference type="OrthoDB" id="10262026at2759"/>
<reference evidence="10 11" key="1">
    <citation type="submission" date="2017-11" db="EMBL/GenBank/DDBJ databases">
        <title>De novo assembly and phasing of dikaryotic genomes from two isolates of Puccinia coronata f. sp. avenae, the causal agent of oat crown rust.</title>
        <authorList>
            <person name="Miller M.E."/>
            <person name="Zhang Y."/>
            <person name="Omidvar V."/>
            <person name="Sperschneider J."/>
            <person name="Schwessinger B."/>
            <person name="Raley C."/>
            <person name="Palmer J.M."/>
            <person name="Garnica D."/>
            <person name="Upadhyaya N."/>
            <person name="Rathjen J."/>
            <person name="Taylor J.M."/>
            <person name="Park R.F."/>
            <person name="Dodds P.N."/>
            <person name="Hirsch C.D."/>
            <person name="Kianian S.F."/>
            <person name="Figueroa M."/>
        </authorList>
    </citation>
    <scope>NUCLEOTIDE SEQUENCE [LARGE SCALE GENOMIC DNA]</scope>
    <source>
        <strain evidence="10">12NC29</strain>
    </source>
</reference>
<comment type="caution">
    <text evidence="10">The sequence shown here is derived from an EMBL/GenBank/DDBJ whole genome shotgun (WGS) entry which is preliminary data.</text>
</comment>
<organism evidence="10 11">
    <name type="scientific">Puccinia coronata f. sp. avenae</name>
    <dbReference type="NCBI Taxonomy" id="200324"/>
    <lineage>
        <taxon>Eukaryota</taxon>
        <taxon>Fungi</taxon>
        <taxon>Dikarya</taxon>
        <taxon>Basidiomycota</taxon>
        <taxon>Pucciniomycotina</taxon>
        <taxon>Pucciniomycetes</taxon>
        <taxon>Pucciniales</taxon>
        <taxon>Pucciniaceae</taxon>
        <taxon>Puccinia</taxon>
    </lineage>
</organism>
<dbReference type="GO" id="GO:0045842">
    <property type="term" value="P:positive regulation of mitotic metaphase/anaphase transition"/>
    <property type="evidence" value="ECO:0007669"/>
    <property type="project" value="TreeGrafter"/>
</dbReference>
<keyword evidence="11" id="KW-1185">Reference proteome</keyword>
<dbReference type="InterPro" id="IPR019734">
    <property type="entry name" value="TPR_rpt"/>
</dbReference>
<sequence length="608" mass="68930">MNDQFFLSATISRSPHQAREALRDAIPALSARGLLAASKWAAELLVSVRRPTESDLGMGDHHVDSGDSNMAEVKSLDPGPSKRSGGWNPHHNKETAGAERSLDYEYADEDTYMVGKAYFDVKEFDRAAIALKPIRRGPGRFLRHYARFLGIEKRINDISGPPLASRDHQRKFTTQHHDLLRDLQPSVDPFDLYLKSILLSRGGYRLEAIDALVHSINLQQYNWSAWKLLQKLIEGADELETVIPKLPRDGFMSRFFFVHATLETHTTGNGDTLTKVVEELKELFPSSLFLKSQQALIAYHVRDFDTAETIFDSIYETDTYRVEDVDTYSNILYVMDKRAKLTSLAQHYAGGIESAGGDRMRPEVCCLLGNYWSLSGEHEKAIIEFKRALRLDPGYLSAWTLMGHEYVEMKNTYAAIESYRRAIDANSKDYRAWYGLGQTYEVLDMLSYSLYYYQQATALKPYDTRMWLALAQVYEKLGRRREARMTTKRALMNAQPHAGFGGQEDFAVLLKLAELYDADGIVAEAAKYHKKFVDESLEMEGGPTVVLAKSLLYLAKYEIKINSGTPNGDFANAKEYLLTLVRMNVDEKEDAKSLLRKLQALDPKPTSS</sequence>
<dbReference type="Gene3D" id="1.25.40.10">
    <property type="entry name" value="Tetratricopeptide repeat domain"/>
    <property type="match status" value="2"/>
</dbReference>
<protein>
    <recommendedName>
        <fullName evidence="9">Cdc23 domain-containing protein</fullName>
    </recommendedName>
</protein>
<feature type="compositionally biased region" description="Basic and acidic residues" evidence="8">
    <location>
        <begin position="55"/>
        <end position="65"/>
    </location>
</feature>
<evidence type="ECO:0000256" key="8">
    <source>
        <dbReference type="SAM" id="MobiDB-lite"/>
    </source>
</evidence>
<dbReference type="EMBL" id="PGCJ01001315">
    <property type="protein sequence ID" value="PLW06445.1"/>
    <property type="molecule type" value="Genomic_DNA"/>
</dbReference>
<dbReference type="Pfam" id="PF13181">
    <property type="entry name" value="TPR_8"/>
    <property type="match status" value="2"/>
</dbReference>
<dbReference type="GO" id="GO:0051301">
    <property type="term" value="P:cell division"/>
    <property type="evidence" value="ECO:0007669"/>
    <property type="project" value="UniProtKB-KW"/>
</dbReference>
<dbReference type="AlphaFoldDB" id="A0A2N5RZM6"/>
<dbReference type="InterPro" id="IPR011990">
    <property type="entry name" value="TPR-like_helical_dom_sf"/>
</dbReference>
<evidence type="ECO:0000313" key="10">
    <source>
        <dbReference type="EMBL" id="PLW06445.1"/>
    </source>
</evidence>
<evidence type="ECO:0000256" key="6">
    <source>
        <dbReference type="ARBA" id="ARBA00023306"/>
    </source>
</evidence>
<evidence type="ECO:0000256" key="7">
    <source>
        <dbReference type="PROSITE-ProRule" id="PRU00339"/>
    </source>
</evidence>
<accession>A0A2N5RZM6</accession>
<dbReference type="STRING" id="200324.A0A2N5RZM6"/>
<dbReference type="GO" id="GO:0016567">
    <property type="term" value="P:protein ubiquitination"/>
    <property type="evidence" value="ECO:0007669"/>
    <property type="project" value="TreeGrafter"/>
</dbReference>
<keyword evidence="3" id="KW-0498">Mitosis</keyword>
<feature type="region of interest" description="Disordered" evidence="8">
    <location>
        <begin position="55"/>
        <end position="101"/>
    </location>
</feature>
<name>A0A2N5RZM6_9BASI</name>
<dbReference type="Pfam" id="PF04049">
    <property type="entry name" value="ANAPC8"/>
    <property type="match status" value="1"/>
</dbReference>
<keyword evidence="5 7" id="KW-0802">TPR repeat</keyword>
<evidence type="ECO:0000256" key="3">
    <source>
        <dbReference type="ARBA" id="ARBA00022776"/>
    </source>
</evidence>